<dbReference type="Gene3D" id="3.30.70.270">
    <property type="match status" value="1"/>
</dbReference>
<dbReference type="EMBL" id="JAMKFB020000022">
    <property type="protein sequence ID" value="KAL0161393.1"/>
    <property type="molecule type" value="Genomic_DNA"/>
</dbReference>
<evidence type="ECO:0000256" key="1">
    <source>
        <dbReference type="SAM" id="MobiDB-lite"/>
    </source>
</evidence>
<comment type="caution">
    <text evidence="3">The sequence shown here is derived from an EMBL/GenBank/DDBJ whole genome shotgun (WGS) entry which is preliminary data.</text>
</comment>
<dbReference type="PANTHER" id="PTHR47331">
    <property type="entry name" value="PHD-TYPE DOMAIN-CONTAINING PROTEIN"/>
    <property type="match status" value="1"/>
</dbReference>
<dbReference type="InterPro" id="IPR001584">
    <property type="entry name" value="Integrase_cat-core"/>
</dbReference>
<dbReference type="Pfam" id="PF17921">
    <property type="entry name" value="Integrase_H2C2"/>
    <property type="match status" value="1"/>
</dbReference>
<feature type="region of interest" description="Disordered" evidence="1">
    <location>
        <begin position="337"/>
        <end position="364"/>
    </location>
</feature>
<dbReference type="InterPro" id="IPR043128">
    <property type="entry name" value="Rev_trsase/Diguanyl_cyclase"/>
</dbReference>
<proteinExistence type="predicted"/>
<dbReference type="Gene3D" id="1.10.340.70">
    <property type="match status" value="1"/>
</dbReference>
<accession>A0ABD0NHC6</accession>
<keyword evidence="4" id="KW-1185">Reference proteome</keyword>
<dbReference type="SUPFAM" id="SSF56672">
    <property type="entry name" value="DNA/RNA polymerases"/>
    <property type="match status" value="1"/>
</dbReference>
<feature type="compositionally biased region" description="Low complexity" evidence="1">
    <location>
        <begin position="338"/>
        <end position="348"/>
    </location>
</feature>
<feature type="region of interest" description="Disordered" evidence="1">
    <location>
        <begin position="1"/>
        <end position="35"/>
    </location>
</feature>
<dbReference type="PANTHER" id="PTHR47331:SF5">
    <property type="entry name" value="RIBONUCLEASE H"/>
    <property type="match status" value="1"/>
</dbReference>
<evidence type="ECO:0000313" key="3">
    <source>
        <dbReference type="EMBL" id="KAL0161393.1"/>
    </source>
</evidence>
<protein>
    <recommendedName>
        <fullName evidence="2">Integrase catalytic domain-containing protein</fullName>
    </recommendedName>
</protein>
<reference evidence="3 4" key="1">
    <citation type="submission" date="2024-05" db="EMBL/GenBank/DDBJ databases">
        <title>Genome sequencing and assembly of Indian major carp, Cirrhinus mrigala (Hamilton, 1822).</title>
        <authorList>
            <person name="Mohindra V."/>
            <person name="Chowdhury L.M."/>
            <person name="Lal K."/>
            <person name="Jena J.K."/>
        </authorList>
    </citation>
    <scope>NUCLEOTIDE SEQUENCE [LARGE SCALE GENOMIC DNA]</scope>
    <source>
        <strain evidence="3">CM1030</strain>
        <tissue evidence="3">Blood</tissue>
    </source>
</reference>
<dbReference type="Proteomes" id="UP001529510">
    <property type="component" value="Unassembled WGS sequence"/>
</dbReference>
<dbReference type="PROSITE" id="PS50994">
    <property type="entry name" value="INTEGRASE"/>
    <property type="match status" value="1"/>
</dbReference>
<dbReference type="CDD" id="cd01644">
    <property type="entry name" value="RT_pepA17"/>
    <property type="match status" value="1"/>
</dbReference>
<dbReference type="GO" id="GO:0006259">
    <property type="term" value="P:DNA metabolic process"/>
    <property type="evidence" value="ECO:0007669"/>
    <property type="project" value="UniProtKB-ARBA"/>
</dbReference>
<dbReference type="Gene3D" id="3.30.420.10">
    <property type="entry name" value="Ribonuclease H-like superfamily/Ribonuclease H"/>
    <property type="match status" value="1"/>
</dbReference>
<dbReference type="Gene3D" id="3.10.10.10">
    <property type="entry name" value="HIV Type 1 Reverse Transcriptase, subunit A, domain 1"/>
    <property type="match status" value="1"/>
</dbReference>
<evidence type="ECO:0000259" key="2">
    <source>
        <dbReference type="PROSITE" id="PS50994"/>
    </source>
</evidence>
<dbReference type="InterPro" id="IPR041588">
    <property type="entry name" value="Integrase_H2C2"/>
</dbReference>
<sequence>MMDSDEEIVGGARPKRLTRPPAYIEQPISEPDVTHTVKTAVSPWSLSFQPRVALPGGDRDHPDGYQLTEPAVCPQQVPSSYSAADSIAFAHLTDLRELRAVRAEVQELVQAARQARVQPLLPVQPSAMRLFSTPVKPGVSIPGADGDPFPDLPPPPWPEPDAALARELDPSEFARLRIALENLLPLDGTELFKYQILDAKMIADANLNSPTPFTDTMSALREKYGQPHHVLNSPDVRRGDIPAFQRFALQVQTLGHDGEMELSCGSHVARLLNKLPAEQRAEFHRHMFRQPGSTPNLIDFSNWLRYETSCHSYDAELMPKSSYAGKRSVAILHGVGTSSAPSSSLSPPTVESAMPRRGSVQPAKPANTKRYCPFCNASEHYLSQCSSFAQLTPDKVKTWIHSHNCCWRCARSHHAAQCDLKKPCSLCRALHLHPLHDVNISPSPTEDSATVGKSCFTTSSSDRFYLDKPSISGRVMLKVVPVHLSYEDCTLDTFALMDDGSERTILLSAAVEALGIQGVPEDLPLFVVVPLPSRFLPSTDRRSIAFKISPVYRPQIRYQISHAFTADRLNLSRQSYPVEQLRRKYRHLRGLPIRSLTDVQPLLLIGSDQPHLITPTEPVQWGGPGAPVAVRTRLGWTLQGPVLSMGCPSTPHQCLFTSLMPAQGELLHHVQKLWQLDTVPYRECKEVTCSKQDQEALQLLDHKTLTLEIEGVRRLATPLLRHKDMPLLKAPRESVLSNLRSVERRLLKDPETAEMRRLLEAGAVRVVPDPVPDTPECWYIPHHMVSHNGKSRLVFNCSHQYQDQSLNRYLLPGPTLGASLLGVLLRFREHPVAMSGDIKVMFHQVRLLPEDHPLLRFLWRDLHMDEAAQTLEWLVQPFGTTSSPCCAIYALQRHTRQHPLTNEEIRFSVERCFYVDICLQSLPTAEAAKSQIDCLRTVLSEAGFEIRQWASNDLAVLSHLPPEARATSVELWLTQEKTDVPESTLGLSWNWQSDSMSYKHRPVIYKTPTLRNIYRVLATQYDPLGLLLPYTTRAKVIIVHTYGTNRESGTILTSLRTFSIPGCSGKKNFTVSLMSPFLDLMFPLQLGLKGLLASLRIRSLSAYHRPRWSDLPLLPHCSLVAAQLAKLLANELTLPIHSTLLWTDSTMVLQWLKSESCRYQVFIGNRIAEIQELTYQCSGNLFPTLPPRIDSAEDPLSSFLPLKNGRDDLTELRKSIFCGVVASPTTSSHSDRWSHSTWLDLLDATARNLRAADYRQAEVHVLKHVQQESFPEDYHLRVADLADSVLHPIVLDSRHPVAHLIIRHYDNQLHHPGSERLFAEIRRHYWILRGREAVRQFQRTCPECRRWRGQPSVPLMSDLTGARLQLYKPAFHSCGMDCFGPFLIKIGRRTEKRWGVLFKCLTTRAVHLDLLPSLSTDSFLTALWRFIARKGTPAQLWSDQGTNFRGGEQELRETYAALAPDLQRHLVRQKIQFCFNPPAALHFGGVWEREVRSVKSALYTQSVPEEVLMTVLLEVEAILNSKPLGYVSSDMADADPVTPSSLLMGRPDGSLPQVIYLESEMLSRRRWRHSQILADLDSSVITFPACRPGRNGKSHLLTSKSIPTCPEVYGLPDGHNQIYTRPLARLVVLPTLPSDDPGASNPPG</sequence>
<gene>
    <name evidence="3" type="ORF">M9458_045118</name>
</gene>
<dbReference type="InterPro" id="IPR043502">
    <property type="entry name" value="DNA/RNA_pol_sf"/>
</dbReference>
<feature type="domain" description="Integrase catalytic" evidence="2">
    <location>
        <begin position="1365"/>
        <end position="1547"/>
    </location>
</feature>
<name>A0ABD0NHC6_CIRMR</name>
<dbReference type="SUPFAM" id="SSF53098">
    <property type="entry name" value="Ribonuclease H-like"/>
    <property type="match status" value="1"/>
</dbReference>
<dbReference type="InterPro" id="IPR036397">
    <property type="entry name" value="RNaseH_sf"/>
</dbReference>
<evidence type="ECO:0000313" key="4">
    <source>
        <dbReference type="Proteomes" id="UP001529510"/>
    </source>
</evidence>
<organism evidence="3 4">
    <name type="scientific">Cirrhinus mrigala</name>
    <name type="common">Mrigala</name>
    <dbReference type="NCBI Taxonomy" id="683832"/>
    <lineage>
        <taxon>Eukaryota</taxon>
        <taxon>Metazoa</taxon>
        <taxon>Chordata</taxon>
        <taxon>Craniata</taxon>
        <taxon>Vertebrata</taxon>
        <taxon>Euteleostomi</taxon>
        <taxon>Actinopterygii</taxon>
        <taxon>Neopterygii</taxon>
        <taxon>Teleostei</taxon>
        <taxon>Ostariophysi</taxon>
        <taxon>Cypriniformes</taxon>
        <taxon>Cyprinidae</taxon>
        <taxon>Labeoninae</taxon>
        <taxon>Labeonini</taxon>
        <taxon>Cirrhinus</taxon>
    </lineage>
</organism>
<dbReference type="InterPro" id="IPR012337">
    <property type="entry name" value="RNaseH-like_sf"/>
</dbReference>